<evidence type="ECO:0000259" key="14">
    <source>
        <dbReference type="SMART" id="SM01217"/>
    </source>
</evidence>
<dbReference type="InterPro" id="IPR001764">
    <property type="entry name" value="Glyco_hydro_3_N"/>
</dbReference>
<evidence type="ECO:0000256" key="5">
    <source>
        <dbReference type="ARBA" id="ARBA00022525"/>
    </source>
</evidence>
<feature type="domain" description="Fibronectin type III-like" evidence="14">
    <location>
        <begin position="619"/>
        <end position="695"/>
    </location>
</feature>
<dbReference type="EMBL" id="HBHK01013703">
    <property type="protein sequence ID" value="CAD9684904.1"/>
    <property type="molecule type" value="Transcribed_RNA"/>
</dbReference>
<evidence type="ECO:0000256" key="11">
    <source>
        <dbReference type="ARBA" id="ARBA00041276"/>
    </source>
</evidence>
<evidence type="ECO:0000313" key="15">
    <source>
        <dbReference type="EMBL" id="CAD9684904.1"/>
    </source>
</evidence>
<evidence type="ECO:0000256" key="2">
    <source>
        <dbReference type="ARBA" id="ARBA00004613"/>
    </source>
</evidence>
<evidence type="ECO:0000256" key="9">
    <source>
        <dbReference type="ARBA" id="ARBA00024983"/>
    </source>
</evidence>
<dbReference type="Gene3D" id="2.60.40.10">
    <property type="entry name" value="Immunoglobulins"/>
    <property type="match status" value="1"/>
</dbReference>
<dbReference type="Gene3D" id="3.20.20.300">
    <property type="entry name" value="Glycoside hydrolase, family 3, N-terminal domain"/>
    <property type="match status" value="1"/>
</dbReference>
<name>A0A7S2RZD8_9STRA</name>
<evidence type="ECO:0000256" key="13">
    <source>
        <dbReference type="ARBA" id="ARBA00041808"/>
    </source>
</evidence>
<evidence type="ECO:0000256" key="7">
    <source>
        <dbReference type="ARBA" id="ARBA00022801"/>
    </source>
</evidence>
<dbReference type="SUPFAM" id="SSF52279">
    <property type="entry name" value="Beta-D-glucan exohydrolase, C-terminal domain"/>
    <property type="match status" value="1"/>
</dbReference>
<dbReference type="PANTHER" id="PTHR42715:SF12">
    <property type="entry name" value="BETA-GLUCOSIDASE G-RELATED"/>
    <property type="match status" value="1"/>
</dbReference>
<sequence>MKQARKGGGVCHTCAVAACAVWAVLMYKLLLDTCAYMRAESVPGVDELTLEEKIRLLHGTGSKCGYTGEVAGVERVGIPALRSNDGPQGFRGRKGRSTAYPCSLSMASSFSRTDVYAWGREISKEFSEKGANIMLGPGLNVARVPNNGRNFEYLSGEDPHLGSVLASYSIRGIQSVDGMIATMKHFVCNNFETHRQTVNVVVDETTLNELYYPPFRAAVKAGVLSVMCSYNKINGHYACENEGTLVKTLKREWGFKGFVMSDWSATHSTQQALMSGLDSEMPTGKYFGKNLQNLVEGNHSLLPFVDNAVERILYALKQANLLGGSGGGCRTNVDVTSSIRRSLAREFAIAGTILLRNYNGVLPLGKDTRVALVGKQAKLRRISSGFGSGHVDPGKRAVTVYTGLLSAIKQHGGNVSSLFQYTDGSNANETTTVVSSVDVSIVVLSTNSMEALDRSSIAYPDDQLSLLDQVIHTAREHNRRVVVVAVAPGPVLMPWADKVDGILLLFLPGEQFGNAVADVLFGHAEPKGRLPLTIPFEDKQMQFSPRQYPGENLTAVYSEGLLNGYRWYDFHGVNPLYPFGYGLTYTMFKYLGMTILHSRDSTWSVQVEVQNIGDRHGHEVAQLYLSRSNCDCTNKYLRPPNRLVGFQKVRLAPNQTRQVRMTVRFEDLAEWSSANHSWIFPDKCCSYSIALGSSIRDIHLTETITF</sequence>
<dbReference type="PRINTS" id="PR00133">
    <property type="entry name" value="GLHYDRLASE3"/>
</dbReference>
<dbReference type="PROSITE" id="PS51257">
    <property type="entry name" value="PROKAR_LIPOPROTEIN"/>
    <property type="match status" value="1"/>
</dbReference>
<dbReference type="Pfam" id="PF01915">
    <property type="entry name" value="Glyco_hydro_3_C"/>
    <property type="match status" value="1"/>
</dbReference>
<proteinExistence type="inferred from homology"/>
<keyword evidence="6" id="KW-0732">Signal</keyword>
<dbReference type="InterPro" id="IPR026891">
    <property type="entry name" value="Fn3-like"/>
</dbReference>
<dbReference type="InterPro" id="IPR017853">
    <property type="entry name" value="GH"/>
</dbReference>
<dbReference type="InterPro" id="IPR036962">
    <property type="entry name" value="Glyco_hydro_3_N_sf"/>
</dbReference>
<evidence type="ECO:0000256" key="10">
    <source>
        <dbReference type="ARBA" id="ARBA00039579"/>
    </source>
</evidence>
<protein>
    <recommendedName>
        <fullName evidence="10">Probable beta-glucosidase G</fullName>
        <ecNumber evidence="4">3.2.1.21</ecNumber>
    </recommendedName>
    <alternativeName>
        <fullName evidence="11">Beta-D-glucoside glucohydrolase G</fullName>
    </alternativeName>
    <alternativeName>
        <fullName evidence="12">Cellobiase G</fullName>
    </alternativeName>
    <alternativeName>
        <fullName evidence="13">Gentiobiase G</fullName>
    </alternativeName>
</protein>
<comment type="catalytic activity">
    <reaction evidence="1">
        <text>Hydrolysis of terminal, non-reducing beta-D-glucosyl residues with release of beta-D-glucose.</text>
        <dbReference type="EC" id="3.2.1.21"/>
    </reaction>
</comment>
<dbReference type="InterPro" id="IPR036881">
    <property type="entry name" value="Glyco_hydro_3_C_sf"/>
</dbReference>
<dbReference type="PANTHER" id="PTHR42715">
    <property type="entry name" value="BETA-GLUCOSIDASE"/>
    <property type="match status" value="1"/>
</dbReference>
<evidence type="ECO:0000256" key="3">
    <source>
        <dbReference type="ARBA" id="ARBA00005336"/>
    </source>
</evidence>
<dbReference type="Pfam" id="PF00933">
    <property type="entry name" value="Glyco_hydro_3"/>
    <property type="match status" value="1"/>
</dbReference>
<keyword evidence="7" id="KW-0378">Hydrolase</keyword>
<evidence type="ECO:0000256" key="8">
    <source>
        <dbReference type="ARBA" id="ARBA00023295"/>
    </source>
</evidence>
<gene>
    <name evidence="15" type="ORF">QSP1433_LOCUS8610</name>
</gene>
<dbReference type="SMART" id="SM01217">
    <property type="entry name" value="Fn3_like"/>
    <property type="match status" value="1"/>
</dbReference>
<dbReference type="InterPro" id="IPR050288">
    <property type="entry name" value="Cellulose_deg_GH3"/>
</dbReference>
<dbReference type="GO" id="GO:0009251">
    <property type="term" value="P:glucan catabolic process"/>
    <property type="evidence" value="ECO:0007669"/>
    <property type="project" value="TreeGrafter"/>
</dbReference>
<dbReference type="InterPro" id="IPR013783">
    <property type="entry name" value="Ig-like_fold"/>
</dbReference>
<evidence type="ECO:0000256" key="1">
    <source>
        <dbReference type="ARBA" id="ARBA00000448"/>
    </source>
</evidence>
<comment type="subcellular location">
    <subcellularLocation>
        <location evidence="2">Secreted</location>
    </subcellularLocation>
</comment>
<evidence type="ECO:0000256" key="6">
    <source>
        <dbReference type="ARBA" id="ARBA00022729"/>
    </source>
</evidence>
<accession>A0A7S2RZD8</accession>
<reference evidence="15" key="1">
    <citation type="submission" date="2021-01" db="EMBL/GenBank/DDBJ databases">
        <authorList>
            <person name="Corre E."/>
            <person name="Pelletier E."/>
            <person name="Niang G."/>
            <person name="Scheremetjew M."/>
            <person name="Finn R."/>
            <person name="Kale V."/>
            <person name="Holt S."/>
            <person name="Cochrane G."/>
            <person name="Meng A."/>
            <person name="Brown T."/>
            <person name="Cohen L."/>
        </authorList>
    </citation>
    <scope>NUCLEOTIDE SEQUENCE</scope>
    <source>
        <strain evidence="15">NY070348D</strain>
    </source>
</reference>
<comment type="function">
    <text evidence="9">Beta-glucosidases are one of a number of cellulolytic enzymes involved in the degradation of cellulosic biomass. Catalyzes the last step releasing glucose from the inhibitory cellobiose.</text>
</comment>
<evidence type="ECO:0000256" key="4">
    <source>
        <dbReference type="ARBA" id="ARBA00012744"/>
    </source>
</evidence>
<evidence type="ECO:0000256" key="12">
    <source>
        <dbReference type="ARBA" id="ARBA00041601"/>
    </source>
</evidence>
<dbReference type="GO" id="GO:0008422">
    <property type="term" value="F:beta-glucosidase activity"/>
    <property type="evidence" value="ECO:0007669"/>
    <property type="project" value="UniProtKB-EC"/>
</dbReference>
<organism evidence="15">
    <name type="scientific">Mucochytrium quahogii</name>
    <dbReference type="NCBI Taxonomy" id="96639"/>
    <lineage>
        <taxon>Eukaryota</taxon>
        <taxon>Sar</taxon>
        <taxon>Stramenopiles</taxon>
        <taxon>Bigyra</taxon>
        <taxon>Labyrinthulomycetes</taxon>
        <taxon>Thraustochytrida</taxon>
        <taxon>Thraustochytriidae</taxon>
        <taxon>Mucochytrium</taxon>
    </lineage>
</organism>
<dbReference type="SUPFAM" id="SSF51445">
    <property type="entry name" value="(Trans)glycosidases"/>
    <property type="match status" value="1"/>
</dbReference>
<dbReference type="EC" id="3.2.1.21" evidence="4"/>
<dbReference type="InterPro" id="IPR002772">
    <property type="entry name" value="Glyco_hydro_3_C"/>
</dbReference>
<dbReference type="Gene3D" id="3.40.50.1700">
    <property type="entry name" value="Glycoside hydrolase family 3 C-terminal domain"/>
    <property type="match status" value="1"/>
</dbReference>
<comment type="similarity">
    <text evidence="3">Belongs to the glycosyl hydrolase 3 family.</text>
</comment>
<keyword evidence="5" id="KW-0964">Secreted</keyword>
<dbReference type="Pfam" id="PF14310">
    <property type="entry name" value="Fn3-like"/>
    <property type="match status" value="1"/>
</dbReference>
<dbReference type="GO" id="GO:0005576">
    <property type="term" value="C:extracellular region"/>
    <property type="evidence" value="ECO:0007669"/>
    <property type="project" value="UniProtKB-SubCell"/>
</dbReference>
<keyword evidence="8" id="KW-0326">Glycosidase</keyword>
<dbReference type="AlphaFoldDB" id="A0A7S2RZD8"/>